<accession>A0A0A9ZFI7</accession>
<organism evidence="2">
    <name type="scientific">Lygus hesperus</name>
    <name type="common">Western plant bug</name>
    <dbReference type="NCBI Taxonomy" id="30085"/>
    <lineage>
        <taxon>Eukaryota</taxon>
        <taxon>Metazoa</taxon>
        <taxon>Ecdysozoa</taxon>
        <taxon>Arthropoda</taxon>
        <taxon>Hexapoda</taxon>
        <taxon>Insecta</taxon>
        <taxon>Pterygota</taxon>
        <taxon>Neoptera</taxon>
        <taxon>Paraneoptera</taxon>
        <taxon>Hemiptera</taxon>
        <taxon>Heteroptera</taxon>
        <taxon>Panheteroptera</taxon>
        <taxon>Cimicomorpha</taxon>
        <taxon>Miridae</taxon>
        <taxon>Mirini</taxon>
        <taxon>Lygus</taxon>
    </lineage>
</organism>
<proteinExistence type="predicted"/>
<evidence type="ECO:0000313" key="2">
    <source>
        <dbReference type="EMBL" id="JAG42203.1"/>
    </source>
</evidence>
<evidence type="ECO:0000256" key="1">
    <source>
        <dbReference type="SAM" id="MobiDB-lite"/>
    </source>
</evidence>
<feature type="non-terminal residue" evidence="2">
    <location>
        <position position="1"/>
    </location>
</feature>
<sequence length="174" mass="20005">QEEAIDDPNHQISIPYGRQLQPEYSITKENSKYLSTVGTASYGNDESQHKEPFLIPPSVDNSKMVNIRNQLTDECYRNWPNPQTGDIENPYSSIKPISDYFGGKHGNTENSQMDQFVASKPFITVEPVRQATFDPQNQKINDKVDSQYPNILRNPCTQVEDRKIVHWSRKPEFS</sequence>
<protein>
    <submittedName>
        <fullName evidence="2">Purine nucleoside phosphorylase DeoD-type</fullName>
    </submittedName>
</protein>
<gene>
    <name evidence="2" type="primary">deoD</name>
    <name evidence="2" type="ORF">CM83_3065</name>
</gene>
<reference evidence="2" key="2">
    <citation type="submission" date="2014-07" db="EMBL/GenBank/DDBJ databases">
        <authorList>
            <person name="Hull J."/>
        </authorList>
    </citation>
    <scope>NUCLEOTIDE SEQUENCE</scope>
</reference>
<dbReference type="EMBL" id="GBHO01001401">
    <property type="protein sequence ID" value="JAG42203.1"/>
    <property type="molecule type" value="Transcribed_RNA"/>
</dbReference>
<dbReference type="AlphaFoldDB" id="A0A0A9ZFI7"/>
<name>A0A0A9ZFI7_LYGHE</name>
<feature type="region of interest" description="Disordered" evidence="1">
    <location>
        <begin position="1"/>
        <end position="20"/>
    </location>
</feature>
<reference evidence="2" key="1">
    <citation type="journal article" date="2014" name="PLoS ONE">
        <title>Transcriptome-Based Identification of ABC Transporters in the Western Tarnished Plant Bug Lygus hesperus.</title>
        <authorList>
            <person name="Hull J.J."/>
            <person name="Chaney K."/>
            <person name="Geib S.M."/>
            <person name="Fabrick J.A."/>
            <person name="Brent C.S."/>
            <person name="Walsh D."/>
            <person name="Lavine L.C."/>
        </authorList>
    </citation>
    <scope>NUCLEOTIDE SEQUENCE</scope>
</reference>